<organism evidence="1">
    <name type="scientific">Kuenenia stuttgartiensis</name>
    <dbReference type="NCBI Taxonomy" id="174633"/>
    <lineage>
        <taxon>Bacteria</taxon>
        <taxon>Pseudomonadati</taxon>
        <taxon>Planctomycetota</taxon>
        <taxon>Candidatus Brocadiia</taxon>
        <taxon>Candidatus Brocadiales</taxon>
        <taxon>Candidatus Brocadiaceae</taxon>
        <taxon>Candidatus Kuenenia</taxon>
    </lineage>
</organism>
<gene>
    <name evidence="1" type="ORF">kustd1919</name>
</gene>
<dbReference type="EMBL" id="CT573072">
    <property type="protein sequence ID" value="CAJ72664.1"/>
    <property type="molecule type" value="Genomic_DNA"/>
</dbReference>
<accession>Q1Q009</accession>
<evidence type="ECO:0000313" key="1">
    <source>
        <dbReference type="EMBL" id="CAJ72664.1"/>
    </source>
</evidence>
<name>Q1Q009_KUEST</name>
<protein>
    <submittedName>
        <fullName evidence="1">Uncharacterized protein</fullName>
    </submittedName>
</protein>
<dbReference type="AlphaFoldDB" id="Q1Q009"/>
<reference evidence="1" key="1">
    <citation type="journal article" date="2006" name="Nature">
        <title>Deciphering the evolution and metabolism of an anammox bacterium from a community genome.</title>
        <authorList>
            <person name="Strous M."/>
            <person name="Pelletier E."/>
            <person name="Mangenot S."/>
            <person name="Rattei T."/>
            <person name="Lehner A."/>
            <person name="Taylor M.W."/>
            <person name="Horn M."/>
            <person name="Daims H."/>
            <person name="Bartol-Mavel D."/>
            <person name="Wincker P."/>
            <person name="Barbe V."/>
            <person name="Fonknechten N."/>
            <person name="Vallenet D."/>
            <person name="Segurens B."/>
            <person name="Schenowitz-Truong C."/>
            <person name="Medigue C."/>
            <person name="Collingro A."/>
            <person name="Snel B."/>
            <person name="Dutilh B.E."/>
            <person name="OpDenCamp H.J.M."/>
            <person name="vanDerDrift C."/>
            <person name="Cirpus I."/>
            <person name="vanDePas-Schoonen K.T."/>
            <person name="Harhangi H.R."/>
            <person name="vanNiftrik L."/>
            <person name="Schmid M."/>
            <person name="Keltjens J."/>
            <person name="vanDeVossenberg J."/>
            <person name="Kartal B."/>
            <person name="Meier H."/>
            <person name="Frishman D."/>
            <person name="Huynen M.A."/>
            <person name="Mewes H."/>
            <person name="Weissenbach J."/>
            <person name="Jetten M.S.M."/>
            <person name="Wagner M."/>
            <person name="LePaslier D."/>
        </authorList>
    </citation>
    <scope>NUCLEOTIDE SEQUENCE</scope>
</reference>
<sequence length="26" mass="2955">MLDTLNNIRLSVILEETKARGRVKAN</sequence>
<proteinExistence type="predicted"/>
<reference evidence="1" key="2">
    <citation type="submission" date="2006-01" db="EMBL/GenBank/DDBJ databases">
        <authorList>
            <person name="Genoscope"/>
        </authorList>
    </citation>
    <scope>NUCLEOTIDE SEQUENCE</scope>
</reference>